<dbReference type="InterPro" id="IPR018181">
    <property type="entry name" value="Heat_shock_70_CS"/>
</dbReference>
<feature type="compositionally biased region" description="Polar residues" evidence="6">
    <location>
        <begin position="765"/>
        <end position="780"/>
    </location>
</feature>
<dbReference type="PANTHER" id="PTHR19375">
    <property type="entry name" value="HEAT SHOCK PROTEIN 70KDA"/>
    <property type="match status" value="1"/>
</dbReference>
<dbReference type="FunFam" id="2.60.34.10:FF:000012">
    <property type="entry name" value="Heat shock 70 kDa protein"/>
    <property type="match status" value="1"/>
</dbReference>
<dbReference type="PROSITE" id="PS00329">
    <property type="entry name" value="HSP70_2"/>
    <property type="match status" value="1"/>
</dbReference>
<dbReference type="AlphaFoldDB" id="A0A2I0L1Y3"/>
<dbReference type="FunFam" id="3.30.420.40:FF:000465">
    <property type="entry name" value="Heat shock cognate 70 kDa protein 2"/>
    <property type="match status" value="1"/>
</dbReference>
<dbReference type="InterPro" id="IPR029047">
    <property type="entry name" value="HSP70_peptide-bd_sf"/>
</dbReference>
<sequence length="1036" mass="114545">MALVFDGPVVGIDLGTTHSSVAVWRDGQVEIIPNDQGNKRTPSYVAFTDTRRLIGDAAKNQVAMNPTNTVFGAKLLIGKRFSDVSVQTDAKLWPFKVVAGTGDRAVIVVNYKGEEKLLFPEEILSMIIARMLELAEAHLGTAVKDAVITVPACFNIFQRQATKYAGQIAGLNTVRVVSEPTAAAIAYGLDKRRNFVRERNVLVFDLGGGTFDASILSIESGIFEVKATAGDTHIGGEDFDNRILYHFIQEFRRKYKKDISGNPRALRRLGTACESAKRTLSSNTTATIQIDALHMDVDFHSMITRKKFEELNMDLFKKCMELVEKCLRDAKMDKSRVNDVVLVGGSTRIPKVQQLLWEFFDRKELCKSINPDEAVVYGAAVQAAILSREVNEKVQDLLLLDVTPFSLGLGSAEGAMTIVILRNTPIPTSKEQVLSTSSDNQECFTISVYEGERVRTRDNNLLGTFELSGIPPAPKGIPQITARFSIHADGFLYVSMEEKTTGNKAELSVIDERSTLSREEVERMILDGKKYRAEDNEYRLKVVARNALETYVYSMKNALEDNTICPDISPAAKRMIQRAFDRAIEWSDENQLREVDEFEEKMKELERIVETGGMGPGKEKQLNLREISSMILSRMWEMVDAHAGLTIKNAVLAVPASFSRSQITAVRDAALTAGLNVLHIITEPVATAIAYSLLGKGTMVAAKIVAQQETMIICSTILSIEPIQSLNKEYNTVVSEEQQKGITLSKEKAPEAAPFAVKAGGGQPGQSNESGLQNEGSTRPNYFGGGQPTQYSIDLDKEPQSYQEAVSNPRWREAMADEILALESNGTWTIETLPPGRHVARKEFVDFIFYILALPVGTITQLINEKDMVGSIGNLYSSIENLNDTYVRSSLKRNLLEPKAPGYGSQNLLSLPVVTSSTSTTKKYCRCPKCYNSMTSSATLVQAQATPSMQEWSTEGGYVKDVVTYMVLDDLTKKPMSRISCISLLTRFNIKDLGVHEEREINVSVNEAVKLLKASLQSKRVLTEAFLGNKGEVKVN</sequence>
<dbReference type="Pfam" id="PF05056">
    <property type="entry name" value="DUF674"/>
    <property type="match status" value="1"/>
</dbReference>
<dbReference type="InterPro" id="IPR007750">
    <property type="entry name" value="DUF674"/>
</dbReference>
<dbReference type="EMBL" id="PGOL01000196">
    <property type="protein sequence ID" value="PKI74705.1"/>
    <property type="molecule type" value="Genomic_DNA"/>
</dbReference>
<dbReference type="GO" id="GO:0006950">
    <property type="term" value="P:response to stress"/>
    <property type="evidence" value="ECO:0007669"/>
    <property type="project" value="UniProtKB-ARBA"/>
</dbReference>
<proteinExistence type="inferred from homology"/>
<dbReference type="FunFam" id="3.30.420.40:FF:000004">
    <property type="entry name" value="Molecular chaperone DnaK"/>
    <property type="match status" value="1"/>
</dbReference>
<dbReference type="FunFam" id="3.90.640.10:FF:000002">
    <property type="entry name" value="Heat shock 70 kDa"/>
    <property type="match status" value="1"/>
</dbReference>
<dbReference type="Gene3D" id="3.90.640.10">
    <property type="entry name" value="Actin, Chain A, domain 4"/>
    <property type="match status" value="1"/>
</dbReference>
<dbReference type="Gene3D" id="3.30.30.30">
    <property type="match status" value="1"/>
</dbReference>
<dbReference type="InterPro" id="IPR029048">
    <property type="entry name" value="HSP70_C_sf"/>
</dbReference>
<dbReference type="Proteomes" id="UP000233551">
    <property type="component" value="Unassembled WGS sequence"/>
</dbReference>
<dbReference type="PRINTS" id="PR00301">
    <property type="entry name" value="HEATSHOCK70"/>
</dbReference>
<organism evidence="7 8">
    <name type="scientific">Punica granatum</name>
    <name type="common">Pomegranate</name>
    <dbReference type="NCBI Taxonomy" id="22663"/>
    <lineage>
        <taxon>Eukaryota</taxon>
        <taxon>Viridiplantae</taxon>
        <taxon>Streptophyta</taxon>
        <taxon>Embryophyta</taxon>
        <taxon>Tracheophyta</taxon>
        <taxon>Spermatophyta</taxon>
        <taxon>Magnoliopsida</taxon>
        <taxon>eudicotyledons</taxon>
        <taxon>Gunneridae</taxon>
        <taxon>Pentapetalae</taxon>
        <taxon>rosids</taxon>
        <taxon>malvids</taxon>
        <taxon>Myrtales</taxon>
        <taxon>Lythraceae</taxon>
        <taxon>Punica</taxon>
    </lineage>
</organism>
<evidence type="ECO:0000256" key="1">
    <source>
        <dbReference type="ARBA" id="ARBA00007381"/>
    </source>
</evidence>
<evidence type="ECO:0000256" key="2">
    <source>
        <dbReference type="ARBA" id="ARBA00022741"/>
    </source>
</evidence>
<dbReference type="STRING" id="22663.A0A2I0L1Y3"/>
<accession>A0A2I0L1Y3</accession>
<dbReference type="Gene3D" id="1.20.1270.10">
    <property type="match status" value="1"/>
</dbReference>
<evidence type="ECO:0000313" key="8">
    <source>
        <dbReference type="Proteomes" id="UP000233551"/>
    </source>
</evidence>
<evidence type="ECO:0008006" key="9">
    <source>
        <dbReference type="Google" id="ProtNLM"/>
    </source>
</evidence>
<evidence type="ECO:0000313" key="7">
    <source>
        <dbReference type="EMBL" id="PKI74705.1"/>
    </source>
</evidence>
<keyword evidence="2" id="KW-0547">Nucleotide-binding</keyword>
<keyword evidence="5" id="KW-0143">Chaperone</keyword>
<dbReference type="Gene3D" id="2.60.34.10">
    <property type="entry name" value="Substrate Binding Domain Of DNAk, Chain A, domain 1"/>
    <property type="match status" value="1"/>
</dbReference>
<dbReference type="SUPFAM" id="SSF53067">
    <property type="entry name" value="Actin-like ATPase domain"/>
    <property type="match status" value="3"/>
</dbReference>
<protein>
    <recommendedName>
        <fullName evidence="9">Heat shock cognate 70 kDa protein-like</fullName>
    </recommendedName>
</protein>
<keyword evidence="4" id="KW-0346">Stress response</keyword>
<dbReference type="InterPro" id="IPR013126">
    <property type="entry name" value="Hsp_70_fam"/>
</dbReference>
<evidence type="ECO:0000256" key="6">
    <source>
        <dbReference type="SAM" id="MobiDB-lite"/>
    </source>
</evidence>
<dbReference type="GO" id="GO:0140662">
    <property type="term" value="F:ATP-dependent protein folding chaperone"/>
    <property type="evidence" value="ECO:0007669"/>
    <property type="project" value="InterPro"/>
</dbReference>
<dbReference type="PROSITE" id="PS01036">
    <property type="entry name" value="HSP70_3"/>
    <property type="match status" value="1"/>
</dbReference>
<evidence type="ECO:0000256" key="4">
    <source>
        <dbReference type="ARBA" id="ARBA00023016"/>
    </source>
</evidence>
<keyword evidence="3" id="KW-0067">ATP-binding</keyword>
<dbReference type="SUPFAM" id="SSF100934">
    <property type="entry name" value="Heat shock protein 70kD (HSP70), C-terminal subdomain"/>
    <property type="match status" value="1"/>
</dbReference>
<dbReference type="PROSITE" id="PS00297">
    <property type="entry name" value="HSP70_1"/>
    <property type="match status" value="1"/>
</dbReference>
<reference evidence="7 8" key="1">
    <citation type="submission" date="2017-11" db="EMBL/GenBank/DDBJ databases">
        <title>De-novo sequencing of pomegranate (Punica granatum L.) genome.</title>
        <authorList>
            <person name="Akparov Z."/>
            <person name="Amiraslanov A."/>
            <person name="Hajiyeva S."/>
            <person name="Abbasov M."/>
            <person name="Kaur K."/>
            <person name="Hamwieh A."/>
            <person name="Solovyev V."/>
            <person name="Salamov A."/>
            <person name="Braich B."/>
            <person name="Kosarev P."/>
            <person name="Mahmoud A."/>
            <person name="Hajiyev E."/>
            <person name="Babayeva S."/>
            <person name="Izzatullayeva V."/>
            <person name="Mammadov A."/>
            <person name="Mammadov A."/>
            <person name="Sharifova S."/>
            <person name="Ojaghi J."/>
            <person name="Eynullazada K."/>
            <person name="Bayramov B."/>
            <person name="Abdulazimova A."/>
            <person name="Shahmuradov I."/>
        </authorList>
    </citation>
    <scope>NUCLEOTIDE SEQUENCE [LARGE SCALE GENOMIC DNA]</scope>
    <source>
        <strain evidence="8">cv. AG2017</strain>
        <tissue evidence="7">Leaf</tissue>
    </source>
</reference>
<name>A0A2I0L1Y3_PUNGR</name>
<dbReference type="GO" id="GO:0005524">
    <property type="term" value="F:ATP binding"/>
    <property type="evidence" value="ECO:0007669"/>
    <property type="project" value="UniProtKB-KW"/>
</dbReference>
<dbReference type="Gene3D" id="3.30.420.40">
    <property type="match status" value="3"/>
</dbReference>
<dbReference type="FunFam" id="3.30.30.30:FF:000001">
    <property type="entry name" value="heat shock 70 kDa protein-like"/>
    <property type="match status" value="1"/>
</dbReference>
<dbReference type="Pfam" id="PF00012">
    <property type="entry name" value="HSP70"/>
    <property type="match status" value="2"/>
</dbReference>
<dbReference type="SUPFAM" id="SSF100920">
    <property type="entry name" value="Heat shock protein 70kD (HSP70), peptide-binding domain"/>
    <property type="match status" value="1"/>
</dbReference>
<comment type="caution">
    <text evidence="7">The sequence shown here is derived from an EMBL/GenBank/DDBJ whole genome shotgun (WGS) entry which is preliminary data.</text>
</comment>
<keyword evidence="8" id="KW-1185">Reference proteome</keyword>
<dbReference type="FunFam" id="3.30.420.40:FF:000028">
    <property type="entry name" value="heat shock 70 kDa protein-like"/>
    <property type="match status" value="1"/>
</dbReference>
<gene>
    <name evidence="7" type="ORF">CRG98_005032</name>
</gene>
<evidence type="ECO:0000256" key="5">
    <source>
        <dbReference type="ARBA" id="ARBA00023186"/>
    </source>
</evidence>
<feature type="region of interest" description="Disordered" evidence="6">
    <location>
        <begin position="758"/>
        <end position="798"/>
    </location>
</feature>
<dbReference type="InterPro" id="IPR043129">
    <property type="entry name" value="ATPase_NBD"/>
</dbReference>
<comment type="similarity">
    <text evidence="1">Belongs to the heat shock protein 70 family.</text>
</comment>
<evidence type="ECO:0000256" key="3">
    <source>
        <dbReference type="ARBA" id="ARBA00022840"/>
    </source>
</evidence>